<keyword evidence="2" id="KW-1185">Reference proteome</keyword>
<accession>A0A067MU43</accession>
<evidence type="ECO:0000313" key="2">
    <source>
        <dbReference type="Proteomes" id="UP000027195"/>
    </source>
</evidence>
<evidence type="ECO:0008006" key="3">
    <source>
        <dbReference type="Google" id="ProtNLM"/>
    </source>
</evidence>
<gene>
    <name evidence="1" type="ORF">BOTBODRAFT_78212</name>
</gene>
<dbReference type="InParanoid" id="A0A067MU43"/>
<protein>
    <recommendedName>
        <fullName evidence="3">GRAM domain-containing protein</fullName>
    </recommendedName>
</protein>
<name>A0A067MU43_BOTB1</name>
<dbReference type="GO" id="GO:0005634">
    <property type="term" value="C:nucleus"/>
    <property type="evidence" value="ECO:0007669"/>
    <property type="project" value="TreeGrafter"/>
</dbReference>
<dbReference type="HOGENOM" id="CLU_066296_2_0_1"/>
<dbReference type="CDD" id="cd13214">
    <property type="entry name" value="PH-GRAM_WBP2"/>
    <property type="match status" value="1"/>
</dbReference>
<dbReference type="OrthoDB" id="1259151at2759"/>
<dbReference type="InterPro" id="IPR044852">
    <property type="entry name" value="WBP2-like"/>
</dbReference>
<dbReference type="GO" id="GO:0031490">
    <property type="term" value="F:chromatin DNA binding"/>
    <property type="evidence" value="ECO:0007669"/>
    <property type="project" value="TreeGrafter"/>
</dbReference>
<dbReference type="AlphaFoldDB" id="A0A067MU43"/>
<proteinExistence type="predicted"/>
<dbReference type="SUPFAM" id="SSF50729">
    <property type="entry name" value="PH domain-like"/>
    <property type="match status" value="1"/>
</dbReference>
<evidence type="ECO:0000313" key="1">
    <source>
        <dbReference type="EMBL" id="KDQ15347.1"/>
    </source>
</evidence>
<dbReference type="PANTHER" id="PTHR31606">
    <property type="entry name" value="WW DOMAIN BINDING PROTEIN 2, ISOFORM E"/>
    <property type="match status" value="1"/>
</dbReference>
<sequence>MSLNWVMMREGLREPIPLPQESVILSQDKTELTLVIPAESPAAAADASAPAQVARKWTESGHIWLTNQRLIFVSTLKPSRHASFDSLSVLLPSILATSFVQPYFSGNYLCLSILPSVEGGLTPGTKAEIRFTDRGIFEFVQLLERTREIAIRKRR</sequence>
<dbReference type="GO" id="GO:0003713">
    <property type="term" value="F:transcription coactivator activity"/>
    <property type="evidence" value="ECO:0007669"/>
    <property type="project" value="InterPro"/>
</dbReference>
<dbReference type="STRING" id="930990.A0A067MU43"/>
<dbReference type="FunCoup" id="A0A067MU43">
    <property type="interactions" value="190"/>
</dbReference>
<reference evidence="2" key="1">
    <citation type="journal article" date="2014" name="Proc. Natl. Acad. Sci. U.S.A.">
        <title>Extensive sampling of basidiomycete genomes demonstrates inadequacy of the white-rot/brown-rot paradigm for wood decay fungi.</title>
        <authorList>
            <person name="Riley R."/>
            <person name="Salamov A.A."/>
            <person name="Brown D.W."/>
            <person name="Nagy L.G."/>
            <person name="Floudas D."/>
            <person name="Held B.W."/>
            <person name="Levasseur A."/>
            <person name="Lombard V."/>
            <person name="Morin E."/>
            <person name="Otillar R."/>
            <person name="Lindquist E.A."/>
            <person name="Sun H."/>
            <person name="LaButti K.M."/>
            <person name="Schmutz J."/>
            <person name="Jabbour D."/>
            <person name="Luo H."/>
            <person name="Baker S.E."/>
            <person name="Pisabarro A.G."/>
            <person name="Walton J.D."/>
            <person name="Blanchette R.A."/>
            <person name="Henrissat B."/>
            <person name="Martin F."/>
            <person name="Cullen D."/>
            <person name="Hibbett D.S."/>
            <person name="Grigoriev I.V."/>
        </authorList>
    </citation>
    <scope>NUCLEOTIDE SEQUENCE [LARGE SCALE GENOMIC DNA]</scope>
    <source>
        <strain evidence="2">FD-172 SS1</strain>
    </source>
</reference>
<dbReference type="Proteomes" id="UP000027195">
    <property type="component" value="Unassembled WGS sequence"/>
</dbReference>
<dbReference type="PANTHER" id="PTHR31606:SF1">
    <property type="entry name" value="WW DOMAIN BINDING PROTEIN 2, ISOFORM E"/>
    <property type="match status" value="1"/>
</dbReference>
<feature type="non-terminal residue" evidence="1">
    <location>
        <position position="155"/>
    </location>
</feature>
<organism evidence="1 2">
    <name type="scientific">Botryobasidium botryosum (strain FD-172 SS1)</name>
    <dbReference type="NCBI Taxonomy" id="930990"/>
    <lineage>
        <taxon>Eukaryota</taxon>
        <taxon>Fungi</taxon>
        <taxon>Dikarya</taxon>
        <taxon>Basidiomycota</taxon>
        <taxon>Agaricomycotina</taxon>
        <taxon>Agaricomycetes</taxon>
        <taxon>Cantharellales</taxon>
        <taxon>Botryobasidiaceae</taxon>
        <taxon>Botryobasidium</taxon>
    </lineage>
</organism>
<dbReference type="EMBL" id="KL198032">
    <property type="protein sequence ID" value="KDQ15347.1"/>
    <property type="molecule type" value="Genomic_DNA"/>
</dbReference>